<accession>A0A2R6NJE2</accession>
<keyword evidence="2" id="KW-1185">Reference proteome</keyword>
<organism evidence="1 2">
    <name type="scientific">Hermanssonia centrifuga</name>
    <dbReference type="NCBI Taxonomy" id="98765"/>
    <lineage>
        <taxon>Eukaryota</taxon>
        <taxon>Fungi</taxon>
        <taxon>Dikarya</taxon>
        <taxon>Basidiomycota</taxon>
        <taxon>Agaricomycotina</taxon>
        <taxon>Agaricomycetes</taxon>
        <taxon>Polyporales</taxon>
        <taxon>Meruliaceae</taxon>
        <taxon>Hermanssonia</taxon>
    </lineage>
</organism>
<sequence length="238" mass="26351">MNWREKVIGGNSSSPSLHSSSFLSLLAASTTTNTASDLSRASTATPAGRVIGSNASPSMLSNLLITLKLTATSRRDTTLAKDTKCTTTDTTQLVNKKTRKRLTKKKSTPAMKDVPLPNICNNRAIWRGQVISSYIHFVASLENPWNTNSTGEEIDILQQSWSTWFLKHKEIGTPTQNYVKVILKLNKKQWRGILKAGMKHVKQSKTLAKTQEVGGEEEDNRILMIVDRNDEGYSGNSE</sequence>
<reference evidence="1 2" key="1">
    <citation type="submission" date="2018-02" db="EMBL/GenBank/DDBJ databases">
        <title>Genome sequence of the basidiomycete white-rot fungus Phlebia centrifuga.</title>
        <authorList>
            <person name="Granchi Z."/>
            <person name="Peng M."/>
            <person name="de Vries R.P."/>
            <person name="Hilden K."/>
            <person name="Makela M.R."/>
            <person name="Grigoriev I."/>
            <person name="Riley R."/>
        </authorList>
    </citation>
    <scope>NUCLEOTIDE SEQUENCE [LARGE SCALE GENOMIC DNA]</scope>
    <source>
        <strain evidence="1 2">FBCC195</strain>
    </source>
</reference>
<evidence type="ECO:0000313" key="1">
    <source>
        <dbReference type="EMBL" id="PSR72474.1"/>
    </source>
</evidence>
<dbReference type="Proteomes" id="UP000186601">
    <property type="component" value="Unassembled WGS sequence"/>
</dbReference>
<gene>
    <name evidence="1" type="ORF">PHLCEN_2v11653</name>
</gene>
<proteinExistence type="predicted"/>
<protein>
    <submittedName>
        <fullName evidence="1">Uncharacterized protein</fullName>
    </submittedName>
</protein>
<comment type="caution">
    <text evidence="1">The sequence shown here is derived from an EMBL/GenBank/DDBJ whole genome shotgun (WGS) entry which is preliminary data.</text>
</comment>
<dbReference type="AlphaFoldDB" id="A0A2R6NJE2"/>
<evidence type="ECO:0000313" key="2">
    <source>
        <dbReference type="Proteomes" id="UP000186601"/>
    </source>
</evidence>
<name>A0A2R6NJE2_9APHY</name>
<dbReference type="EMBL" id="MLYV02001175">
    <property type="protein sequence ID" value="PSR72474.1"/>
    <property type="molecule type" value="Genomic_DNA"/>
</dbReference>